<dbReference type="Pfam" id="PF13103">
    <property type="entry name" value="TonB_2"/>
    <property type="match status" value="1"/>
</dbReference>
<dbReference type="PROSITE" id="PS52015">
    <property type="entry name" value="TONB_CTD"/>
    <property type="match status" value="1"/>
</dbReference>
<dbReference type="GO" id="GO:0055085">
    <property type="term" value="P:transmembrane transport"/>
    <property type="evidence" value="ECO:0007669"/>
    <property type="project" value="InterPro"/>
</dbReference>
<feature type="compositionally biased region" description="Basic and acidic residues" evidence="5">
    <location>
        <begin position="169"/>
        <end position="188"/>
    </location>
</feature>
<organism evidence="7 8">
    <name type="scientific">Agrobacterium bohemicum</name>
    <dbReference type="NCBI Taxonomy" id="2052828"/>
    <lineage>
        <taxon>Bacteria</taxon>
        <taxon>Pseudomonadati</taxon>
        <taxon>Pseudomonadota</taxon>
        <taxon>Alphaproteobacteria</taxon>
        <taxon>Hyphomicrobiales</taxon>
        <taxon>Rhizobiaceae</taxon>
        <taxon>Rhizobium/Agrobacterium group</taxon>
        <taxon>Agrobacterium</taxon>
    </lineage>
</organism>
<evidence type="ECO:0000313" key="8">
    <source>
        <dbReference type="Proteomes" id="UP000070498"/>
    </source>
</evidence>
<dbReference type="Gene3D" id="3.30.1150.10">
    <property type="match status" value="1"/>
</dbReference>
<comment type="subcellular location">
    <subcellularLocation>
        <location evidence="1">Membrane</location>
        <topology evidence="1">Single-pass membrane protein</topology>
    </subcellularLocation>
</comment>
<dbReference type="Proteomes" id="UP000070498">
    <property type="component" value="Unassembled WGS sequence"/>
</dbReference>
<evidence type="ECO:0000256" key="4">
    <source>
        <dbReference type="ARBA" id="ARBA00023136"/>
    </source>
</evidence>
<comment type="caution">
    <text evidence="7">The sequence shown here is derived from an EMBL/GenBank/DDBJ whole genome shotgun (WGS) entry which is preliminary data.</text>
</comment>
<feature type="domain" description="TonB C-terminal" evidence="6">
    <location>
        <begin position="224"/>
        <end position="309"/>
    </location>
</feature>
<gene>
    <name evidence="7" type="ORF">ATO67_12865</name>
</gene>
<dbReference type="STRING" id="2052828.ATO67_12865"/>
<feature type="compositionally biased region" description="Acidic residues" evidence="5">
    <location>
        <begin position="70"/>
        <end position="80"/>
    </location>
</feature>
<evidence type="ECO:0000256" key="2">
    <source>
        <dbReference type="ARBA" id="ARBA00022692"/>
    </source>
</evidence>
<reference evidence="7 8" key="1">
    <citation type="submission" date="2015-11" db="EMBL/GenBank/DDBJ databases">
        <title>Draft genome sequence of Agrobacterium sp. R89-1.</title>
        <authorList>
            <person name="Zahradnik J."/>
            <person name="Kyslikova E."/>
            <person name="Palyzova A."/>
            <person name="Kyslik P."/>
        </authorList>
    </citation>
    <scope>NUCLEOTIDE SEQUENCE [LARGE SCALE GENOMIC DNA]</scope>
    <source>
        <strain evidence="7 8">R89-1</strain>
    </source>
</reference>
<dbReference type="SUPFAM" id="SSF74653">
    <property type="entry name" value="TolA/TonB C-terminal domain"/>
    <property type="match status" value="1"/>
</dbReference>
<sequence length="309" mass="33065">MSGTSFPRAGRSRLGELALWTTAAVLTVCVHAGAAYYLMQEQPEPVEDGGPPAAIMIELAALPEAVNTEETVEANDVEDIQEVKSVVPDKVEEVAPPVEPPQPQPEPVTEETPPEPEPALEPPQEITEPLPEPLPERVEETDPVQEQQMAALENVEVPLPVMRPPPTPVEKKVEKKDEPEKKKVERKQTVAPAASPAKDTAKVETTQSDRTAAAKNSSGLFSSSVSPAKWNSRVRSAVSRRVSRAGSKGMSVTVAFNVTDGGSIGRVRVINSTGDTAVDRKVVSSIENASVAQPPPGAQTSFQVRIEIQ</sequence>
<keyword evidence="4" id="KW-0472">Membrane</keyword>
<evidence type="ECO:0000313" key="7">
    <source>
        <dbReference type="EMBL" id="KXG84399.1"/>
    </source>
</evidence>
<evidence type="ECO:0000256" key="5">
    <source>
        <dbReference type="SAM" id="MobiDB-lite"/>
    </source>
</evidence>
<feature type="compositionally biased region" description="Pro residues" evidence="5">
    <location>
        <begin position="97"/>
        <end position="106"/>
    </location>
</feature>
<dbReference type="EMBL" id="LNUW01000037">
    <property type="protein sequence ID" value="KXG84399.1"/>
    <property type="molecule type" value="Genomic_DNA"/>
</dbReference>
<keyword evidence="2" id="KW-0812">Transmembrane</keyword>
<dbReference type="InterPro" id="IPR006260">
    <property type="entry name" value="TonB/TolA_C"/>
</dbReference>
<evidence type="ECO:0000259" key="6">
    <source>
        <dbReference type="PROSITE" id="PS52015"/>
    </source>
</evidence>
<dbReference type="RefSeq" id="WP_067649487.1">
    <property type="nucleotide sequence ID" value="NZ_KQ961029.1"/>
</dbReference>
<evidence type="ECO:0000256" key="3">
    <source>
        <dbReference type="ARBA" id="ARBA00022989"/>
    </source>
</evidence>
<protein>
    <submittedName>
        <fullName evidence="7">Energy transducer TonB</fullName>
    </submittedName>
</protein>
<accession>A0A135NZ33</accession>
<keyword evidence="3" id="KW-1133">Transmembrane helix</keyword>
<proteinExistence type="predicted"/>
<dbReference type="GO" id="GO:0016020">
    <property type="term" value="C:membrane"/>
    <property type="evidence" value="ECO:0007669"/>
    <property type="project" value="UniProtKB-SubCell"/>
</dbReference>
<dbReference type="AlphaFoldDB" id="A0A135NZ33"/>
<feature type="region of interest" description="Disordered" evidence="5">
    <location>
        <begin position="67"/>
        <end position="235"/>
    </location>
</feature>
<feature type="compositionally biased region" description="Polar residues" evidence="5">
    <location>
        <begin position="203"/>
        <end position="226"/>
    </location>
</feature>
<keyword evidence="8" id="KW-1185">Reference proteome</keyword>
<name>A0A135NZ33_9HYPH</name>
<evidence type="ECO:0000256" key="1">
    <source>
        <dbReference type="ARBA" id="ARBA00004167"/>
    </source>
</evidence>
<dbReference type="NCBIfam" id="TIGR01352">
    <property type="entry name" value="tonB_Cterm"/>
    <property type="match status" value="1"/>
</dbReference>
<dbReference type="InterPro" id="IPR037682">
    <property type="entry name" value="TonB_C"/>
</dbReference>